<comment type="caution">
    <text evidence="3">The sequence shown here is derived from an EMBL/GenBank/DDBJ whole genome shotgun (WGS) entry which is preliminary data.</text>
</comment>
<feature type="region of interest" description="Disordered" evidence="1">
    <location>
        <begin position="276"/>
        <end position="303"/>
    </location>
</feature>
<organism evidence="3 4">
    <name type="scientific">Apophysomyces ossiformis</name>
    <dbReference type="NCBI Taxonomy" id="679940"/>
    <lineage>
        <taxon>Eukaryota</taxon>
        <taxon>Fungi</taxon>
        <taxon>Fungi incertae sedis</taxon>
        <taxon>Mucoromycota</taxon>
        <taxon>Mucoromycotina</taxon>
        <taxon>Mucoromycetes</taxon>
        <taxon>Mucorales</taxon>
        <taxon>Mucorineae</taxon>
        <taxon>Mucoraceae</taxon>
        <taxon>Apophysomyces</taxon>
    </lineage>
</organism>
<reference evidence="3" key="1">
    <citation type="submission" date="2020-01" db="EMBL/GenBank/DDBJ databases">
        <title>Genome Sequencing of Three Apophysomyces-Like Fungal Strains Confirms a Novel Fungal Genus in the Mucoromycota with divergent Burkholderia-like Endosymbiotic Bacteria.</title>
        <authorList>
            <person name="Stajich J.E."/>
            <person name="Macias A.M."/>
            <person name="Carter-House D."/>
            <person name="Lovett B."/>
            <person name="Kasson L.R."/>
            <person name="Berry K."/>
            <person name="Grigoriev I."/>
            <person name="Chang Y."/>
            <person name="Spatafora J."/>
            <person name="Kasson M.T."/>
        </authorList>
    </citation>
    <scope>NUCLEOTIDE SEQUENCE</scope>
    <source>
        <strain evidence="3">NRRL A-21654</strain>
    </source>
</reference>
<dbReference type="EMBL" id="JABAYA010000039">
    <property type="protein sequence ID" value="KAF7728321.1"/>
    <property type="molecule type" value="Genomic_DNA"/>
</dbReference>
<proteinExistence type="predicted"/>
<feature type="domain" description="MINDY deubiquitinase" evidence="2">
    <location>
        <begin position="90"/>
        <end position="280"/>
    </location>
</feature>
<dbReference type="GO" id="GO:0016807">
    <property type="term" value="F:cysteine-type carboxypeptidase activity"/>
    <property type="evidence" value="ECO:0007669"/>
    <property type="project" value="TreeGrafter"/>
</dbReference>
<sequence>MSKPGPEDCSSPIDTLSNEPDKSVPENVQESMSDMMKNVHDLQISDCPRSADGQSSEQAGIDDRPHMQKQEEVRQETVRQRSPVFQPAQEYLVKTIDWFDYASNKKRTTKIITQNGNVLLLRGDLEIRPPDREMVTFEYLVDRLGDYLLAHAPSEHKSSNNTESSEATENSGRPTYKLSARQSTAEYVLTYRHNLDAALSIIPNLQTGLDVNVRFSSIHGFEPTAELAMFDLFDVDLDNETYEVVVKQCGSYNAVVECIVQGDAIGDGAVVESLGRQEQQPHGEVNREWAQDDEQKLHQGQQM</sequence>
<gene>
    <name evidence="3" type="ORF">EC973_006262</name>
</gene>
<dbReference type="GO" id="GO:0071108">
    <property type="term" value="P:protein K48-linked deubiquitination"/>
    <property type="evidence" value="ECO:0007669"/>
    <property type="project" value="TreeGrafter"/>
</dbReference>
<dbReference type="InterPro" id="IPR007518">
    <property type="entry name" value="MINDY"/>
</dbReference>
<name>A0A8H7BVN0_9FUNG</name>
<dbReference type="OrthoDB" id="10261212at2759"/>
<feature type="compositionally biased region" description="Low complexity" evidence="1">
    <location>
        <begin position="159"/>
        <end position="171"/>
    </location>
</feature>
<protein>
    <recommendedName>
        <fullName evidence="2">MINDY deubiquitinase domain-containing protein</fullName>
    </recommendedName>
</protein>
<feature type="region of interest" description="Disordered" evidence="1">
    <location>
        <begin position="1"/>
        <end position="81"/>
    </location>
</feature>
<evidence type="ECO:0000256" key="1">
    <source>
        <dbReference type="SAM" id="MobiDB-lite"/>
    </source>
</evidence>
<feature type="compositionally biased region" description="Basic and acidic residues" evidence="1">
    <location>
        <begin position="279"/>
        <end position="297"/>
    </location>
</feature>
<dbReference type="GO" id="GO:1990380">
    <property type="term" value="F:K48-linked deubiquitinase activity"/>
    <property type="evidence" value="ECO:0007669"/>
    <property type="project" value="InterPro"/>
</dbReference>
<dbReference type="Proteomes" id="UP000605846">
    <property type="component" value="Unassembled WGS sequence"/>
</dbReference>
<dbReference type="GO" id="GO:0005829">
    <property type="term" value="C:cytosol"/>
    <property type="evidence" value="ECO:0007669"/>
    <property type="project" value="TreeGrafter"/>
</dbReference>
<feature type="compositionally biased region" description="Basic and acidic residues" evidence="1">
    <location>
        <begin position="61"/>
        <end position="79"/>
    </location>
</feature>
<dbReference type="PANTHER" id="PTHR18063">
    <property type="entry name" value="NF-E2 INDUCIBLE PROTEIN"/>
    <property type="match status" value="1"/>
</dbReference>
<keyword evidence="4" id="KW-1185">Reference proteome</keyword>
<dbReference type="GO" id="GO:0004843">
    <property type="term" value="F:cysteine-type deubiquitinase activity"/>
    <property type="evidence" value="ECO:0007669"/>
    <property type="project" value="InterPro"/>
</dbReference>
<dbReference type="GO" id="GO:0071944">
    <property type="term" value="C:cell periphery"/>
    <property type="evidence" value="ECO:0007669"/>
    <property type="project" value="TreeGrafter"/>
</dbReference>
<dbReference type="Pfam" id="PF04424">
    <property type="entry name" value="MINDY_DUB"/>
    <property type="match status" value="1"/>
</dbReference>
<evidence type="ECO:0000259" key="2">
    <source>
        <dbReference type="Pfam" id="PF04424"/>
    </source>
</evidence>
<dbReference type="PANTHER" id="PTHR18063:SF6">
    <property type="entry name" value="UBIQUITIN CARBOXYL-TERMINAL HYDROLASE"/>
    <property type="match status" value="1"/>
</dbReference>
<dbReference type="InterPro" id="IPR033979">
    <property type="entry name" value="MINDY_domain"/>
</dbReference>
<feature type="region of interest" description="Disordered" evidence="1">
    <location>
        <begin position="153"/>
        <end position="176"/>
    </location>
</feature>
<dbReference type="AlphaFoldDB" id="A0A8H7BVN0"/>
<evidence type="ECO:0000313" key="4">
    <source>
        <dbReference type="Proteomes" id="UP000605846"/>
    </source>
</evidence>
<accession>A0A8H7BVN0</accession>
<evidence type="ECO:0000313" key="3">
    <source>
        <dbReference type="EMBL" id="KAF7728321.1"/>
    </source>
</evidence>